<dbReference type="Proteomes" id="UP001501721">
    <property type="component" value="Unassembled WGS sequence"/>
</dbReference>
<evidence type="ECO:0008006" key="3">
    <source>
        <dbReference type="Google" id="ProtNLM"/>
    </source>
</evidence>
<organism evidence="1 2">
    <name type="scientific">Streptomyces graminearus</name>
    <dbReference type="NCBI Taxonomy" id="284030"/>
    <lineage>
        <taxon>Bacteria</taxon>
        <taxon>Bacillati</taxon>
        <taxon>Actinomycetota</taxon>
        <taxon>Actinomycetes</taxon>
        <taxon>Kitasatosporales</taxon>
        <taxon>Streptomycetaceae</taxon>
        <taxon>Streptomyces</taxon>
    </lineage>
</organism>
<sequence>MNEPVRIDSLPAPVVTLLRAVHDALDLPLPGLTDADERAYHVLMHDRASHARIVLDCVLADRHDLGPAAALLGEWTAGAPVTYIPWIGRGGAV</sequence>
<gene>
    <name evidence="1" type="ORF">GCM10010422_17420</name>
</gene>
<dbReference type="EMBL" id="BAAATL010000007">
    <property type="protein sequence ID" value="GAA2474691.1"/>
    <property type="molecule type" value="Genomic_DNA"/>
</dbReference>
<name>A0ABP5Y7L1_9ACTN</name>
<protein>
    <recommendedName>
        <fullName evidence="3">Aminoglycoside phosphotransferase</fullName>
    </recommendedName>
</protein>
<accession>A0ABP5Y7L1</accession>
<dbReference type="RefSeq" id="WP_346079267.1">
    <property type="nucleotide sequence ID" value="NZ_BAAATL010000007.1"/>
</dbReference>
<reference evidence="2" key="1">
    <citation type="journal article" date="2019" name="Int. J. Syst. Evol. Microbiol.">
        <title>The Global Catalogue of Microorganisms (GCM) 10K type strain sequencing project: providing services to taxonomists for standard genome sequencing and annotation.</title>
        <authorList>
            <consortium name="The Broad Institute Genomics Platform"/>
            <consortium name="The Broad Institute Genome Sequencing Center for Infectious Disease"/>
            <person name="Wu L."/>
            <person name="Ma J."/>
        </authorList>
    </citation>
    <scope>NUCLEOTIDE SEQUENCE [LARGE SCALE GENOMIC DNA]</scope>
    <source>
        <strain evidence="2">JCM 6923</strain>
    </source>
</reference>
<keyword evidence="2" id="KW-1185">Reference proteome</keyword>
<proteinExistence type="predicted"/>
<evidence type="ECO:0000313" key="1">
    <source>
        <dbReference type="EMBL" id="GAA2474691.1"/>
    </source>
</evidence>
<comment type="caution">
    <text evidence="1">The sequence shown here is derived from an EMBL/GenBank/DDBJ whole genome shotgun (WGS) entry which is preliminary data.</text>
</comment>
<evidence type="ECO:0000313" key="2">
    <source>
        <dbReference type="Proteomes" id="UP001501721"/>
    </source>
</evidence>